<dbReference type="PANTHER" id="PTHR46734">
    <property type="entry name" value="TELOMERIC REPEAT-BINDING FACTOR 1 TERF1"/>
    <property type="match status" value="1"/>
</dbReference>
<organism evidence="3 4">
    <name type="scientific">Monilinia fructigena</name>
    <dbReference type="NCBI Taxonomy" id="38457"/>
    <lineage>
        <taxon>Eukaryota</taxon>
        <taxon>Fungi</taxon>
        <taxon>Dikarya</taxon>
        <taxon>Ascomycota</taxon>
        <taxon>Pezizomycotina</taxon>
        <taxon>Leotiomycetes</taxon>
        <taxon>Helotiales</taxon>
        <taxon>Sclerotiniaceae</taxon>
        <taxon>Monilinia</taxon>
    </lineage>
</organism>
<name>A0A395J6Q5_9HELO</name>
<dbReference type="InterPro" id="IPR009057">
    <property type="entry name" value="Homeodomain-like_sf"/>
</dbReference>
<keyword evidence="1" id="KW-0539">Nucleus</keyword>
<reference evidence="3 4" key="1">
    <citation type="submission" date="2018-06" db="EMBL/GenBank/DDBJ databases">
        <title>Genome Sequence of the Brown Rot Fungal Pathogen Monilinia fructigena.</title>
        <authorList>
            <person name="Landi L."/>
            <person name="De Miccolis Angelini R.M."/>
            <person name="Pollastro S."/>
            <person name="Abate D."/>
            <person name="Faretra F."/>
            <person name="Romanazzi G."/>
        </authorList>
    </citation>
    <scope>NUCLEOTIDE SEQUENCE [LARGE SCALE GENOMIC DNA]</scope>
    <source>
        <strain evidence="3 4">Mfrg269</strain>
    </source>
</reference>
<dbReference type="InterPro" id="IPR052450">
    <property type="entry name" value="TRBD-Containing_Protein"/>
</dbReference>
<feature type="region of interest" description="Disordered" evidence="2">
    <location>
        <begin position="167"/>
        <end position="252"/>
    </location>
</feature>
<protein>
    <recommendedName>
        <fullName evidence="5">Myb-like domain-containing protein</fullName>
    </recommendedName>
</protein>
<comment type="caution">
    <text evidence="3">The sequence shown here is derived from an EMBL/GenBank/DDBJ whole genome shotgun (WGS) entry which is preliminary data.</text>
</comment>
<dbReference type="AlphaFoldDB" id="A0A395J6Q5"/>
<feature type="compositionally biased region" description="Polar residues" evidence="2">
    <location>
        <begin position="306"/>
        <end position="335"/>
    </location>
</feature>
<evidence type="ECO:0000313" key="3">
    <source>
        <dbReference type="EMBL" id="RAL67804.1"/>
    </source>
</evidence>
<feature type="region of interest" description="Disordered" evidence="2">
    <location>
        <begin position="117"/>
        <end position="150"/>
    </location>
</feature>
<feature type="region of interest" description="Disordered" evidence="2">
    <location>
        <begin position="13"/>
        <end position="35"/>
    </location>
</feature>
<dbReference type="Pfam" id="PF13921">
    <property type="entry name" value="Myb_DNA-bind_6"/>
    <property type="match status" value="1"/>
</dbReference>
<dbReference type="OrthoDB" id="608866at2759"/>
<evidence type="ECO:0000313" key="4">
    <source>
        <dbReference type="Proteomes" id="UP000249056"/>
    </source>
</evidence>
<feature type="compositionally biased region" description="Polar residues" evidence="2">
    <location>
        <begin position="13"/>
        <end position="26"/>
    </location>
</feature>
<evidence type="ECO:0000256" key="1">
    <source>
        <dbReference type="ARBA" id="ARBA00023242"/>
    </source>
</evidence>
<accession>A0A395J6Q5</accession>
<feature type="region of interest" description="Disordered" evidence="2">
    <location>
        <begin position="50"/>
        <end position="94"/>
    </location>
</feature>
<feature type="compositionally biased region" description="Basic and acidic residues" evidence="2">
    <location>
        <begin position="236"/>
        <end position="252"/>
    </location>
</feature>
<dbReference type="CDD" id="cd11660">
    <property type="entry name" value="SANT_TRF"/>
    <property type="match status" value="1"/>
</dbReference>
<feature type="compositionally biased region" description="Basic and acidic residues" evidence="2">
    <location>
        <begin position="179"/>
        <end position="195"/>
    </location>
</feature>
<dbReference type="Gene3D" id="1.10.10.60">
    <property type="entry name" value="Homeodomain-like"/>
    <property type="match status" value="1"/>
</dbReference>
<evidence type="ECO:0000256" key="2">
    <source>
        <dbReference type="SAM" id="MobiDB-lite"/>
    </source>
</evidence>
<keyword evidence="4" id="KW-1185">Reference proteome</keyword>
<feature type="compositionally biased region" description="Low complexity" evidence="2">
    <location>
        <begin position="51"/>
        <end position="86"/>
    </location>
</feature>
<evidence type="ECO:0008006" key="5">
    <source>
        <dbReference type="Google" id="ProtNLM"/>
    </source>
</evidence>
<feature type="compositionally biased region" description="Polar residues" evidence="2">
    <location>
        <begin position="196"/>
        <end position="210"/>
    </location>
</feature>
<feature type="region of interest" description="Disordered" evidence="2">
    <location>
        <begin position="292"/>
        <end position="340"/>
    </location>
</feature>
<dbReference type="Proteomes" id="UP000249056">
    <property type="component" value="Unassembled WGS sequence"/>
</dbReference>
<dbReference type="SUPFAM" id="SSF46689">
    <property type="entry name" value="Homeodomain-like"/>
    <property type="match status" value="1"/>
</dbReference>
<proteinExistence type="predicted"/>
<gene>
    <name evidence="3" type="ORF">DID88_008531</name>
</gene>
<dbReference type="PANTHER" id="PTHR46734:SF1">
    <property type="entry name" value="TELOMERIC REPEAT-BINDING FACTOR 1"/>
    <property type="match status" value="1"/>
</dbReference>
<dbReference type="EMBL" id="QKRW01000002">
    <property type="protein sequence ID" value="RAL67804.1"/>
    <property type="molecule type" value="Genomic_DNA"/>
</dbReference>
<sequence length="386" mass="43277">MRTTIEPRLMSFLNNDTSESLTNSPPSLELPPLHDRNILQPSHRPLLLEPNTITITNTNNNTGTQSGESSSSSSSSSSQVSQHSSSIALVDDNEINCRDTEEGLSIGKVGIGKETGTIERTLGSSSPQSLRKILDDNTGNARPLHPKKQQRVDLKDRFRTCCPDELRGESRKSRNHSTGHKENNAGDLMFGKDQEANGTALNSASSQLLNTGRKPRSHRRRLTDLQQLGIQGPFKQSDRRERRPFSEQDDREIAQGYAIYGPAWSKILRDPQFNLQARQPTDLRDRFRNKYPEKFRSGEDDAARTAPQNRPAQVDDSLNTFNNPTADSATFNFSNEPLKHTVEPTDGLSFSQSFDWSPPFPGNINEMDISRLLDDDHQTLLNELKR</sequence>
<feature type="compositionally biased region" description="Basic and acidic residues" evidence="2">
    <location>
        <begin position="292"/>
        <end position="303"/>
    </location>
</feature>